<keyword evidence="5" id="KW-0963">Cytoplasm</keyword>
<dbReference type="RefSeq" id="XP_011647699.1">
    <property type="nucleotide sequence ID" value="XM_011649397.1"/>
</dbReference>
<comment type="similarity">
    <text evidence="3">Belongs to the CFAP300 family.</text>
</comment>
<accession>A0A6I9WW95</accession>
<evidence type="ECO:0000256" key="4">
    <source>
        <dbReference type="ARBA" id="ARBA00022174"/>
    </source>
</evidence>
<dbReference type="PANTHER" id="PTHR31078">
    <property type="entry name" value="CILIA- AND FLAGELLA-ASSOCIATED PROTEIN 300"/>
    <property type="match status" value="1"/>
</dbReference>
<dbReference type="PANTHER" id="PTHR31078:SF1">
    <property type="entry name" value="CILIA- AND FLAGELLA-ASSOCIATED PROTEIN 300"/>
    <property type="match status" value="1"/>
</dbReference>
<evidence type="ECO:0000256" key="5">
    <source>
        <dbReference type="ARBA" id="ARBA00022490"/>
    </source>
</evidence>
<proteinExistence type="inferred from homology"/>
<name>A0A6I9WW95_9HYME</name>
<evidence type="ECO:0000256" key="3">
    <source>
        <dbReference type="ARBA" id="ARBA00009205"/>
    </source>
</evidence>
<sequence>MEIDPKFTFIPLNEKTYVALNDKDTKEYLCKWGLKGNFVIQNFSFNQPFQQYHKYQLVDAFFKDDIVAKALLSKQGYNWVRQGIRASNVETKQIPCSVLSMSFFNKLKDSNNGIVHNSGMICKRYDTQIEDFLVSDKLRGVKYFY</sequence>
<dbReference type="KEGG" id="pbar:105433904"/>
<dbReference type="Proteomes" id="UP000504615">
    <property type="component" value="Unplaced"/>
</dbReference>
<organism evidence="8 9">
    <name type="scientific">Pogonomyrmex barbatus</name>
    <name type="common">red harvester ant</name>
    <dbReference type="NCBI Taxonomy" id="144034"/>
    <lineage>
        <taxon>Eukaryota</taxon>
        <taxon>Metazoa</taxon>
        <taxon>Ecdysozoa</taxon>
        <taxon>Arthropoda</taxon>
        <taxon>Hexapoda</taxon>
        <taxon>Insecta</taxon>
        <taxon>Pterygota</taxon>
        <taxon>Neoptera</taxon>
        <taxon>Endopterygota</taxon>
        <taxon>Hymenoptera</taxon>
        <taxon>Apocrita</taxon>
        <taxon>Aculeata</taxon>
        <taxon>Formicoidea</taxon>
        <taxon>Formicidae</taxon>
        <taxon>Myrmicinae</taxon>
        <taxon>Pogonomyrmex</taxon>
    </lineage>
</organism>
<dbReference type="GeneID" id="105433904"/>
<dbReference type="GO" id="GO:0005930">
    <property type="term" value="C:axoneme"/>
    <property type="evidence" value="ECO:0007669"/>
    <property type="project" value="UniProtKB-SubCell"/>
</dbReference>
<evidence type="ECO:0000256" key="1">
    <source>
        <dbReference type="ARBA" id="ARBA00002404"/>
    </source>
</evidence>
<keyword evidence="8" id="KW-1185">Reference proteome</keyword>
<evidence type="ECO:0000256" key="2">
    <source>
        <dbReference type="ARBA" id="ARBA00004430"/>
    </source>
</evidence>
<evidence type="ECO:0000313" key="8">
    <source>
        <dbReference type="Proteomes" id="UP000504615"/>
    </source>
</evidence>
<dbReference type="Pfam" id="PF14926">
    <property type="entry name" value="CFAP300"/>
    <property type="match status" value="1"/>
</dbReference>
<dbReference type="OrthoDB" id="10259249at2759"/>
<keyword evidence="7" id="KW-0966">Cell projection</keyword>
<dbReference type="AlphaFoldDB" id="A0A6I9WW95"/>
<comment type="function">
    <text evidence="1">Cilium- and flagellum-specific protein that plays a role in axonemal structure organization and motility. May play a role in outer and inner dynein arm assembly.</text>
</comment>
<dbReference type="InterPro" id="IPR029416">
    <property type="entry name" value="CFAP300"/>
</dbReference>
<evidence type="ECO:0000313" key="9">
    <source>
        <dbReference type="RefSeq" id="XP_011647699.1"/>
    </source>
</evidence>
<comment type="subcellular location">
    <subcellularLocation>
        <location evidence="2">Cytoplasm</location>
        <location evidence="2">Cytoskeleton</location>
        <location evidence="2">Cilium axoneme</location>
    </subcellularLocation>
</comment>
<evidence type="ECO:0000256" key="7">
    <source>
        <dbReference type="ARBA" id="ARBA00023273"/>
    </source>
</evidence>
<gene>
    <name evidence="9" type="primary">LOC105433904</name>
</gene>
<evidence type="ECO:0000256" key="6">
    <source>
        <dbReference type="ARBA" id="ARBA00023212"/>
    </source>
</evidence>
<reference evidence="9" key="1">
    <citation type="submission" date="2025-08" db="UniProtKB">
        <authorList>
            <consortium name="RefSeq"/>
        </authorList>
    </citation>
    <scope>IDENTIFICATION</scope>
</reference>
<keyword evidence="6" id="KW-0206">Cytoskeleton</keyword>
<protein>
    <recommendedName>
        <fullName evidence="4">Cilia- and flagella-associated protein 300</fullName>
    </recommendedName>
</protein>